<dbReference type="RefSeq" id="WP_071648052.1">
    <property type="nucleotide sequence ID" value="NZ_CP017962.1"/>
</dbReference>
<accession>A0AAC9NJU1</accession>
<evidence type="ECO:0000313" key="4">
    <source>
        <dbReference type="Proteomes" id="UP000182945"/>
    </source>
</evidence>
<dbReference type="Proteomes" id="UP000182945">
    <property type="component" value="Chromosome"/>
</dbReference>
<reference evidence="3 5" key="2">
    <citation type="submission" date="2020-09" db="EMBL/GenBank/DDBJ databases">
        <title>Draft Genome Sequences of Oil-Oxidizing Bacteria Halomonas titanicae, Marinobacter lutaoensis, and Virgibacillus halodenitrificans Isolated from Highly Saline Environments.</title>
        <authorList>
            <person name="Grouzdev D.S."/>
            <person name="Sokolova D.S."/>
            <person name="Semenova E.M."/>
            <person name="Borzenkov I.A."/>
            <person name="Bidzhieva S.K."/>
            <person name="Poltaraus A.B."/>
            <person name="Nazina T.N."/>
        </authorList>
    </citation>
    <scope>NUCLEOTIDE SEQUENCE [LARGE SCALE GENOMIC DNA]</scope>
    <source>
        <strain evidence="3 5">VKM B-3472D</strain>
    </source>
</reference>
<sequence>MEGIIYVALLLISIAFAIIVAYTSFLLYRISKTMKTMAKTVNEVEKEVEALTPRLKETIYETDKIVDDIGIKLKSTDNLFDTVENVGSSMNAVNQTIHNSSDKLSKTEMERKTKPFVEGIKWSEVAFTLYSKWKKKSKNELMVQNQSHSLVPLNKTGKEG</sequence>
<protein>
    <submittedName>
        <fullName evidence="3">DUF948 domain-containing protein</fullName>
    </submittedName>
</protein>
<dbReference type="InterPro" id="IPR009293">
    <property type="entry name" value="UPF0478"/>
</dbReference>
<evidence type="ECO:0000313" key="5">
    <source>
        <dbReference type="Proteomes" id="UP000621631"/>
    </source>
</evidence>
<proteinExistence type="predicted"/>
<dbReference type="AlphaFoldDB" id="A0AAC9NJU1"/>
<feature type="transmembrane region" description="Helical" evidence="1">
    <location>
        <begin position="6"/>
        <end position="28"/>
    </location>
</feature>
<dbReference type="Pfam" id="PF06103">
    <property type="entry name" value="DUF948"/>
    <property type="match status" value="1"/>
</dbReference>
<name>A0AAC9NJU1_VIRHA</name>
<dbReference type="PANTHER" id="PTHR40070">
    <property type="entry name" value="UPF0478 PROTEIN YTXG"/>
    <property type="match status" value="1"/>
</dbReference>
<dbReference type="Proteomes" id="UP000621631">
    <property type="component" value="Unassembled WGS sequence"/>
</dbReference>
<evidence type="ECO:0000313" key="2">
    <source>
        <dbReference type="EMBL" id="APC46871.1"/>
    </source>
</evidence>
<dbReference type="PANTHER" id="PTHR40070:SF1">
    <property type="entry name" value="UPF0478 PROTEIN YTXG"/>
    <property type="match status" value="1"/>
</dbReference>
<keyword evidence="1" id="KW-0812">Transmembrane</keyword>
<gene>
    <name evidence="2" type="ORF">BME96_01035</name>
    <name evidence="3" type="ORF">IC602_15670</name>
</gene>
<keyword evidence="1" id="KW-1133">Transmembrane helix</keyword>
<dbReference type="KEGG" id="vhl:BME96_01035"/>
<keyword evidence="1" id="KW-0472">Membrane</keyword>
<evidence type="ECO:0000256" key="1">
    <source>
        <dbReference type="SAM" id="Phobius"/>
    </source>
</evidence>
<dbReference type="GeneID" id="71512961"/>
<reference evidence="2 4" key="1">
    <citation type="submission" date="2016-11" db="EMBL/GenBank/DDBJ databases">
        <title>Complete genome sequencing of Virgibacillus halodenitrificans PDB-F2.</title>
        <authorList>
            <person name="Sun Z."/>
            <person name="Zhou Y."/>
            <person name="Li H."/>
        </authorList>
    </citation>
    <scope>NUCLEOTIDE SEQUENCE [LARGE SCALE GENOMIC DNA]</scope>
    <source>
        <strain evidence="2 4">PDB-F2</strain>
    </source>
</reference>
<dbReference type="EMBL" id="JACWEZ010000012">
    <property type="protein sequence ID" value="MBD1224046.1"/>
    <property type="molecule type" value="Genomic_DNA"/>
</dbReference>
<dbReference type="EMBL" id="CP017962">
    <property type="protein sequence ID" value="APC46871.1"/>
    <property type="molecule type" value="Genomic_DNA"/>
</dbReference>
<evidence type="ECO:0000313" key="3">
    <source>
        <dbReference type="EMBL" id="MBD1224046.1"/>
    </source>
</evidence>
<keyword evidence="5" id="KW-1185">Reference proteome</keyword>
<organism evidence="2 4">
    <name type="scientific">Virgibacillus halodenitrificans</name>
    <name type="common">Bacillus halodenitrificans</name>
    <dbReference type="NCBI Taxonomy" id="1482"/>
    <lineage>
        <taxon>Bacteria</taxon>
        <taxon>Bacillati</taxon>
        <taxon>Bacillota</taxon>
        <taxon>Bacilli</taxon>
        <taxon>Bacillales</taxon>
        <taxon>Bacillaceae</taxon>
        <taxon>Virgibacillus</taxon>
    </lineage>
</organism>